<dbReference type="SUPFAM" id="SSF56801">
    <property type="entry name" value="Acetyl-CoA synthetase-like"/>
    <property type="match status" value="1"/>
</dbReference>
<dbReference type="InterPro" id="IPR042099">
    <property type="entry name" value="ANL_N_sf"/>
</dbReference>
<dbReference type="Pfam" id="PF07993">
    <property type="entry name" value="NAD_binding_4"/>
    <property type="match status" value="1"/>
</dbReference>
<dbReference type="InterPro" id="IPR013120">
    <property type="entry name" value="FAR_NAD-bd"/>
</dbReference>
<evidence type="ECO:0000256" key="1">
    <source>
        <dbReference type="ARBA" id="ARBA00022450"/>
    </source>
</evidence>
<dbReference type="InterPro" id="IPR045851">
    <property type="entry name" value="AMP-bd_C_sf"/>
</dbReference>
<reference evidence="4" key="1">
    <citation type="submission" date="2020-12" db="EMBL/GenBank/DDBJ databases">
        <title>Marinomonas arctica sp. nov., a psychrotolerant bacterium isolated from the Arctic.</title>
        <authorList>
            <person name="Zhang Y."/>
        </authorList>
    </citation>
    <scope>NUCLEOTIDE SEQUENCE</scope>
    <source>
        <strain evidence="4">C1424</strain>
    </source>
</reference>
<dbReference type="Pfam" id="PF00550">
    <property type="entry name" value="PP-binding"/>
    <property type="match status" value="1"/>
</dbReference>
<evidence type="ECO:0000256" key="2">
    <source>
        <dbReference type="ARBA" id="ARBA00022553"/>
    </source>
</evidence>
<dbReference type="Proteomes" id="UP000628710">
    <property type="component" value="Unassembled WGS sequence"/>
</dbReference>
<dbReference type="CDD" id="cd05930">
    <property type="entry name" value="A_NRPS"/>
    <property type="match status" value="1"/>
</dbReference>
<proteinExistence type="predicted"/>
<dbReference type="InterPro" id="IPR036291">
    <property type="entry name" value="NAD(P)-bd_dom_sf"/>
</dbReference>
<comment type="caution">
    <text evidence="4">The sequence shown here is derived from an EMBL/GenBank/DDBJ whole genome shotgun (WGS) entry which is preliminary data.</text>
</comment>
<evidence type="ECO:0000259" key="3">
    <source>
        <dbReference type="PROSITE" id="PS50075"/>
    </source>
</evidence>
<dbReference type="AlphaFoldDB" id="A0A934JMH0"/>
<dbReference type="Gene3D" id="3.40.50.12780">
    <property type="entry name" value="N-terminal domain of ligase-like"/>
    <property type="match status" value="1"/>
</dbReference>
<accession>A0A934JMH0</accession>
<dbReference type="SUPFAM" id="SSF51735">
    <property type="entry name" value="NAD(P)-binding Rossmann-fold domains"/>
    <property type="match status" value="1"/>
</dbReference>
<dbReference type="InterPro" id="IPR000873">
    <property type="entry name" value="AMP-dep_synth/lig_dom"/>
</dbReference>
<dbReference type="PANTHER" id="PTHR44845:SF6">
    <property type="entry name" value="BETA-ALANINE-ACTIVATING ENZYME"/>
    <property type="match status" value="1"/>
</dbReference>
<organism evidence="4 5">
    <name type="scientific">Marinomonas transparens</name>
    <dbReference type="NCBI Taxonomy" id="2795388"/>
    <lineage>
        <taxon>Bacteria</taxon>
        <taxon>Pseudomonadati</taxon>
        <taxon>Pseudomonadota</taxon>
        <taxon>Gammaproteobacteria</taxon>
        <taxon>Oceanospirillales</taxon>
        <taxon>Oceanospirillaceae</taxon>
        <taxon>Marinomonas</taxon>
    </lineage>
</organism>
<dbReference type="InterPro" id="IPR009081">
    <property type="entry name" value="PP-bd_ACP"/>
</dbReference>
<dbReference type="PROSITE" id="PS50075">
    <property type="entry name" value="CARRIER"/>
    <property type="match status" value="1"/>
</dbReference>
<protein>
    <submittedName>
        <fullName evidence="4">AMP-binding protein</fullName>
    </submittedName>
</protein>
<evidence type="ECO:0000313" key="4">
    <source>
        <dbReference type="EMBL" id="MBJ7536729.1"/>
    </source>
</evidence>
<keyword evidence="1" id="KW-0596">Phosphopantetheine</keyword>
<feature type="domain" description="Carrier" evidence="3">
    <location>
        <begin position="499"/>
        <end position="577"/>
    </location>
</feature>
<dbReference type="EMBL" id="JAEMNX010000002">
    <property type="protein sequence ID" value="MBJ7536729.1"/>
    <property type="molecule type" value="Genomic_DNA"/>
</dbReference>
<dbReference type="Gene3D" id="3.40.50.720">
    <property type="entry name" value="NAD(P)-binding Rossmann-like Domain"/>
    <property type="match status" value="1"/>
</dbReference>
<keyword evidence="2" id="KW-0597">Phosphoprotein</keyword>
<dbReference type="InterPro" id="IPR036736">
    <property type="entry name" value="ACP-like_sf"/>
</dbReference>
<dbReference type="SUPFAM" id="SSF47336">
    <property type="entry name" value="ACP-like"/>
    <property type="match status" value="1"/>
</dbReference>
<gene>
    <name evidence="4" type="ORF">I8J31_03450</name>
</gene>
<sequence>MDQKSIFEQFIVSAGKYPDAIAIVDSKSSITYSQLLGKIGSISIQLYEFGCRREEIVPIISSGGADMVAGMFACLQVAATFVPIDISSPSERTVQMLEDLGSRIVLTDATSNIDHVLISGLNIIRPKSNVVCDRKRLLSDDSIIYGFFTSGSTGKPKCCLNTHLGLVNRFEFNTSVKMLNVGDSILQNSKHTFDPVLWQTLWPLTLGATVVIPERSGLLDIEKTIDTISHFNVVMTDIVPSVLTVLLDYLEHHPDKASKLESLMELFVGGEEASIQLLERVRGFLPWVRLTNTYGPTEAAIGMVYHHFDGTETSDIPLGKPIPGTIAVVLNQEFKPVEDGEIGQLAIGGACLGKGYYNDYSKTASVFKSIELTNGVKTVFLTGDRAVIQNERIYFRGRTDKQVKIQGVRVELKEIESTFEEHPEIIQFRVVPVFQHNKETTLVSFFTAHTGLTSKNLRLFAKDRLPREFIPRVFNQVSEFVTTTSGKIDRSVIRRMADEATFDRVKSNVKGLQELVQNLTGILVQVGENLFEAGLDSLNAIRLSLKIEENFSVKMSTSHLYENPTIEAIQNFLQNKTGQNVNEYSVFSKWQDIKISPKKIREKVLLTGATGYLGAQLLSYLSKEDGIDVICFIRSSNEAQAMSKLHKVALKFSLHNRINWDNVKTILGDFTLPGLGISERDRDWLLSTLTRVYNAAAEVNFVKPFYMLERTNVHAVVELAEIAASVPDCQFYHISSTTVIGGNGTYVDTPPTARDFGSMSSGYAQSKLAAELALQSISCNGFPVTIYRVGELMPSPTSSIPNSKSIVVCYLRTLAHIGIFPDDLDSLDYSPVDAAAKQIVHRNSDNKLVVGLANQNRTSLFNIVEGLNQSGANIVSAPKSHVFEAIRLSVSEGLAPEYVSIIWSLIRNLGADNHWPILSYSNKLSELIGPSGEWPEVSVNYLSQGLRHIYEARTSKAPTYASLSCE</sequence>
<evidence type="ECO:0000313" key="5">
    <source>
        <dbReference type="Proteomes" id="UP000628710"/>
    </source>
</evidence>
<dbReference type="Gene3D" id="3.30.300.30">
    <property type="match status" value="1"/>
</dbReference>
<name>A0A934JMH0_9GAMM</name>
<dbReference type="Gene3D" id="1.10.1200.10">
    <property type="entry name" value="ACP-like"/>
    <property type="match status" value="1"/>
</dbReference>
<dbReference type="RefSeq" id="WP_199466903.1">
    <property type="nucleotide sequence ID" value="NZ_JAEMNX010000002.1"/>
</dbReference>
<keyword evidence="5" id="KW-1185">Reference proteome</keyword>
<dbReference type="PANTHER" id="PTHR44845">
    <property type="entry name" value="CARRIER DOMAIN-CONTAINING PROTEIN"/>
    <property type="match status" value="1"/>
</dbReference>
<dbReference type="Pfam" id="PF00501">
    <property type="entry name" value="AMP-binding"/>
    <property type="match status" value="1"/>
</dbReference>